<keyword evidence="6" id="KW-1185">Reference proteome</keyword>
<dbReference type="InterPro" id="IPR008995">
    <property type="entry name" value="Mo/tungstate-bd_C_term_dom"/>
</dbReference>
<dbReference type="Pfam" id="PF08402">
    <property type="entry name" value="TOBE_2"/>
    <property type="match status" value="1"/>
</dbReference>
<dbReference type="PROSITE" id="PS50893">
    <property type="entry name" value="ABC_TRANSPORTER_2"/>
    <property type="match status" value="1"/>
</dbReference>
<dbReference type="InterPro" id="IPR003593">
    <property type="entry name" value="AAA+_ATPase"/>
</dbReference>
<dbReference type="AlphaFoldDB" id="W6MAS0"/>
<dbReference type="InterPro" id="IPR017871">
    <property type="entry name" value="ABC_transporter-like_CS"/>
</dbReference>
<reference evidence="5" key="1">
    <citation type="submission" date="2013-07" db="EMBL/GenBank/DDBJ databases">
        <authorList>
            <person name="McIlroy S."/>
        </authorList>
    </citation>
    <scope>NUCLEOTIDE SEQUENCE [LARGE SCALE GENOMIC DNA]</scope>
    <source>
        <strain evidence="5">Run_A_D11</strain>
    </source>
</reference>
<dbReference type="GO" id="GO:0005524">
    <property type="term" value="F:ATP binding"/>
    <property type="evidence" value="ECO:0007669"/>
    <property type="project" value="UniProtKB-KW"/>
</dbReference>
<dbReference type="Gene3D" id="2.40.50.100">
    <property type="match status" value="1"/>
</dbReference>
<dbReference type="SUPFAM" id="SSF52540">
    <property type="entry name" value="P-loop containing nucleoside triphosphate hydrolases"/>
    <property type="match status" value="1"/>
</dbReference>
<dbReference type="EC" id="3.6.3.20" evidence="5"/>
<dbReference type="RefSeq" id="WP_048669926.1">
    <property type="nucleotide sequence ID" value="NZ_CBTJ020000001.1"/>
</dbReference>
<dbReference type="InterPro" id="IPR013611">
    <property type="entry name" value="Transp-assoc_OB_typ2"/>
</dbReference>
<reference evidence="5" key="2">
    <citation type="submission" date="2014-03" db="EMBL/GenBank/DDBJ databases">
        <title>Candidatus Competibacter-lineage genomes retrieved from metagenomes reveal functional metabolic diversity.</title>
        <authorList>
            <person name="McIlroy S.J."/>
            <person name="Albertsen M."/>
            <person name="Andresen E.K."/>
            <person name="Saunders A.M."/>
            <person name="Kristiansen R."/>
            <person name="Stokholm-Bjerregaard M."/>
            <person name="Nielsen K.L."/>
            <person name="Nielsen P.H."/>
        </authorList>
    </citation>
    <scope>NUCLEOTIDE SEQUENCE</scope>
    <source>
        <strain evidence="5">Run_A_D11</strain>
    </source>
</reference>
<dbReference type="GO" id="GO:0055052">
    <property type="term" value="C:ATP-binding cassette (ABC) transporter complex, substrate-binding subunit-containing"/>
    <property type="evidence" value="ECO:0007669"/>
    <property type="project" value="TreeGrafter"/>
</dbReference>
<dbReference type="Gene3D" id="3.40.50.300">
    <property type="entry name" value="P-loop containing nucleotide triphosphate hydrolases"/>
    <property type="match status" value="1"/>
</dbReference>
<keyword evidence="3 5" id="KW-0067">ATP-binding</keyword>
<dbReference type="PANTHER" id="PTHR43875">
    <property type="entry name" value="MALTODEXTRIN IMPORT ATP-BINDING PROTEIN MSMX"/>
    <property type="match status" value="1"/>
</dbReference>
<dbReference type="GO" id="GO:0140359">
    <property type="term" value="F:ABC-type transporter activity"/>
    <property type="evidence" value="ECO:0007669"/>
    <property type="project" value="UniProtKB-ARBA"/>
</dbReference>
<sequence length="380" mass="41457">MASIDFEHIDKIYPGGNQAIFDYNLAVADGELVAFVGPSGCGKSTLLRLLAGLETVTRGTLRIGGQAVNTLPPQQRNLAMVFQDYALYPHMTVRRNLEFPLQMRDLPTAEIGRLTQWVADLLSLGDLLDRLPRQLSGGQRQRVAMGRALVRQPAIFLMDEPLSNLDARLRVQIRAEIGELLDRTGITTIYVTHDQAEAMTLGDRVAVMDRGRLQQVAPPQDLYERPVNVFVAGFIGNPPMNLFPAQLADTDSGLSLHLGEQRLSLLLPDALLTSWRAWLGDSLTAGIRPEHLHLADTDAAGLSATVVDAEYLGHETLLHTRIDGMTAPAPTLIARLTGIRPFAKGQSVRLALAADHLHLFGPDGRVRTNAAADLATRISP</sequence>
<dbReference type="InterPro" id="IPR003439">
    <property type="entry name" value="ABC_transporter-like_ATP-bd"/>
</dbReference>
<protein>
    <submittedName>
        <fullName evidence="5">Sn-glycerol-3-phosphate import ATP-binding protein UgpC</fullName>
        <ecNumber evidence="5">3.6.3.20</ecNumber>
    </submittedName>
</protein>
<keyword evidence="1" id="KW-0813">Transport</keyword>
<dbReference type="FunFam" id="3.40.50.300:FF:000042">
    <property type="entry name" value="Maltose/maltodextrin ABC transporter, ATP-binding protein"/>
    <property type="match status" value="1"/>
</dbReference>
<dbReference type="EMBL" id="CBTJ020000001">
    <property type="protein sequence ID" value="CDI00868.1"/>
    <property type="molecule type" value="Genomic_DNA"/>
</dbReference>
<dbReference type="Pfam" id="PF00005">
    <property type="entry name" value="ABC_tran"/>
    <property type="match status" value="1"/>
</dbReference>
<evidence type="ECO:0000256" key="1">
    <source>
        <dbReference type="ARBA" id="ARBA00022448"/>
    </source>
</evidence>
<evidence type="ECO:0000313" key="6">
    <source>
        <dbReference type="Proteomes" id="UP000035760"/>
    </source>
</evidence>
<name>W6MAS0_9GAMM</name>
<dbReference type="PANTHER" id="PTHR43875:SF1">
    <property type="entry name" value="OSMOPROTECTIVE COMPOUNDS UPTAKE ATP-BINDING PROTEIN GGTA"/>
    <property type="match status" value="1"/>
</dbReference>
<accession>W6MAS0</accession>
<keyword evidence="2" id="KW-0547">Nucleotide-binding</keyword>
<comment type="caution">
    <text evidence="5">The sequence shown here is derived from an EMBL/GenBank/DDBJ whole genome shotgun (WGS) entry which is preliminary data.</text>
</comment>
<dbReference type="InterPro" id="IPR047641">
    <property type="entry name" value="ABC_transpr_MalK/UgpC-like"/>
</dbReference>
<dbReference type="InterPro" id="IPR027417">
    <property type="entry name" value="P-loop_NTPase"/>
</dbReference>
<evidence type="ECO:0000256" key="3">
    <source>
        <dbReference type="ARBA" id="ARBA00022840"/>
    </source>
</evidence>
<organism evidence="5 6">
    <name type="scientific">Candidatus Competibacter denitrificans Run_A_D11</name>
    <dbReference type="NCBI Taxonomy" id="1400863"/>
    <lineage>
        <taxon>Bacteria</taxon>
        <taxon>Pseudomonadati</taxon>
        <taxon>Pseudomonadota</taxon>
        <taxon>Gammaproteobacteria</taxon>
        <taxon>Candidatus Competibacteraceae</taxon>
        <taxon>Candidatus Competibacter</taxon>
    </lineage>
</organism>
<dbReference type="Proteomes" id="UP000035760">
    <property type="component" value="Unassembled WGS sequence"/>
</dbReference>
<evidence type="ECO:0000259" key="4">
    <source>
        <dbReference type="PROSITE" id="PS50893"/>
    </source>
</evidence>
<dbReference type="PROSITE" id="PS00211">
    <property type="entry name" value="ABC_TRANSPORTER_1"/>
    <property type="match status" value="1"/>
</dbReference>
<dbReference type="STRING" id="1400863.BN873_10124"/>
<dbReference type="SUPFAM" id="SSF50331">
    <property type="entry name" value="MOP-like"/>
    <property type="match status" value="1"/>
</dbReference>
<dbReference type="InterPro" id="IPR012340">
    <property type="entry name" value="NA-bd_OB-fold"/>
</dbReference>
<dbReference type="Gene3D" id="2.40.50.140">
    <property type="entry name" value="Nucleic acid-binding proteins"/>
    <property type="match status" value="1"/>
</dbReference>
<proteinExistence type="predicted"/>
<dbReference type="GO" id="GO:0016887">
    <property type="term" value="F:ATP hydrolysis activity"/>
    <property type="evidence" value="ECO:0007669"/>
    <property type="project" value="InterPro"/>
</dbReference>
<evidence type="ECO:0000256" key="2">
    <source>
        <dbReference type="ARBA" id="ARBA00022741"/>
    </source>
</evidence>
<feature type="domain" description="ABC transporter" evidence="4">
    <location>
        <begin position="4"/>
        <end position="235"/>
    </location>
</feature>
<keyword evidence="5" id="KW-0378">Hydrolase</keyword>
<dbReference type="SMART" id="SM00382">
    <property type="entry name" value="AAA"/>
    <property type="match status" value="1"/>
</dbReference>
<gene>
    <name evidence="5" type="primary">ugpC</name>
    <name evidence="5" type="ORF">BN873_10124</name>
</gene>
<dbReference type="OrthoDB" id="9802264at2"/>
<evidence type="ECO:0000313" key="5">
    <source>
        <dbReference type="EMBL" id="CDI00868.1"/>
    </source>
</evidence>